<evidence type="ECO:0000256" key="3">
    <source>
        <dbReference type="ARBA" id="ARBA00022801"/>
    </source>
</evidence>
<evidence type="ECO:0000259" key="7">
    <source>
        <dbReference type="PROSITE" id="PS50056"/>
    </source>
</evidence>
<evidence type="ECO:0000313" key="9">
    <source>
        <dbReference type="Proteomes" id="UP001162131"/>
    </source>
</evidence>
<sequence length="264" mass="30001">MDYPICAEILPGLFIGEYRIAQDMSLLFSNHITHVIIAAEGLEQLYTNQIHYKYLPILDTPDQDIYQYFEESIEFIENAISQGGKVLVHCLSGISRSAAIVTAYVIKHKNIKTAEALQFIQSLYPLACPNDSFMNQLVRFETFLGLLAEVPYSCKICHTQLFTKADLEEHTSQTSKKFKKGSRGNDICTSIFVRKMNWMQNTEEIDGKIECPHCMNKLGEFNWSGRQCSCGRFVAPAFQVHNSAVEAKRSNLDHYIAGPKVWSK</sequence>
<dbReference type="InterPro" id="IPR000340">
    <property type="entry name" value="Dual-sp_phosphatase_cat-dom"/>
</dbReference>
<dbReference type="InterPro" id="IPR000387">
    <property type="entry name" value="Tyr_Pase_dom"/>
</dbReference>
<dbReference type="SMART" id="SM00195">
    <property type="entry name" value="DSPc"/>
    <property type="match status" value="1"/>
</dbReference>
<reference evidence="8" key="1">
    <citation type="submission" date="2021-09" db="EMBL/GenBank/DDBJ databases">
        <authorList>
            <consortium name="AG Swart"/>
            <person name="Singh M."/>
            <person name="Singh A."/>
            <person name="Seah K."/>
            <person name="Emmerich C."/>
        </authorList>
    </citation>
    <scope>NUCLEOTIDE SEQUENCE</scope>
    <source>
        <strain evidence="8">ATCC30299</strain>
    </source>
</reference>
<dbReference type="PROSITE" id="PS00383">
    <property type="entry name" value="TYR_PHOSPHATASE_1"/>
    <property type="match status" value="1"/>
</dbReference>
<dbReference type="Proteomes" id="UP001162131">
    <property type="component" value="Unassembled WGS sequence"/>
</dbReference>
<dbReference type="Pfam" id="PF00782">
    <property type="entry name" value="DSPc"/>
    <property type="match status" value="1"/>
</dbReference>
<evidence type="ECO:0000256" key="1">
    <source>
        <dbReference type="ARBA" id="ARBA00008601"/>
    </source>
</evidence>
<name>A0AAU9J1W4_9CILI</name>
<dbReference type="PANTHER" id="PTHR45848:SF4">
    <property type="entry name" value="DUAL SPECIFICITY PROTEIN PHOSPHATASE 12"/>
    <property type="match status" value="1"/>
</dbReference>
<evidence type="ECO:0000256" key="4">
    <source>
        <dbReference type="ARBA" id="ARBA00022912"/>
    </source>
</evidence>
<dbReference type="PROSITE" id="PS50056">
    <property type="entry name" value="TYR_PHOSPHATASE_2"/>
    <property type="match status" value="1"/>
</dbReference>
<evidence type="ECO:0000256" key="5">
    <source>
        <dbReference type="PIRSR" id="PIRSR000941-50"/>
    </source>
</evidence>
<dbReference type="PROSITE" id="PS50054">
    <property type="entry name" value="TYR_PHOSPHATASE_DUAL"/>
    <property type="match status" value="1"/>
</dbReference>
<feature type="domain" description="Tyrosine specific protein phosphatases" evidence="7">
    <location>
        <begin position="67"/>
        <end position="125"/>
    </location>
</feature>
<dbReference type="CDD" id="cd14498">
    <property type="entry name" value="DSP"/>
    <property type="match status" value="1"/>
</dbReference>
<dbReference type="Gene3D" id="3.90.190.10">
    <property type="entry name" value="Protein tyrosine phosphatase superfamily"/>
    <property type="match status" value="1"/>
</dbReference>
<dbReference type="AlphaFoldDB" id="A0AAU9J1W4"/>
<dbReference type="InterPro" id="IPR020422">
    <property type="entry name" value="TYR_PHOSPHATASE_DUAL_dom"/>
</dbReference>
<feature type="domain" description="Tyrosine-protein phosphatase" evidence="6">
    <location>
        <begin position="3"/>
        <end position="146"/>
    </location>
</feature>
<accession>A0AAU9J1W4</accession>
<dbReference type="EMBL" id="CAJZBQ010000014">
    <property type="protein sequence ID" value="CAG9315746.1"/>
    <property type="molecule type" value="Genomic_DNA"/>
</dbReference>
<keyword evidence="4" id="KW-0904">Protein phosphatase</keyword>
<dbReference type="PRINTS" id="PR01908">
    <property type="entry name" value="ADSPHPHTASE"/>
</dbReference>
<protein>
    <recommendedName>
        <fullName evidence="2">protein-tyrosine-phosphatase</fullName>
        <ecNumber evidence="2">3.1.3.48</ecNumber>
    </recommendedName>
</protein>
<organism evidence="8 9">
    <name type="scientific">Blepharisma stoltei</name>
    <dbReference type="NCBI Taxonomy" id="1481888"/>
    <lineage>
        <taxon>Eukaryota</taxon>
        <taxon>Sar</taxon>
        <taxon>Alveolata</taxon>
        <taxon>Ciliophora</taxon>
        <taxon>Postciliodesmatophora</taxon>
        <taxon>Heterotrichea</taxon>
        <taxon>Heterotrichida</taxon>
        <taxon>Blepharismidae</taxon>
        <taxon>Blepharisma</taxon>
    </lineage>
</organism>
<feature type="active site" description="Phosphocysteine intermediate" evidence="5">
    <location>
        <position position="90"/>
    </location>
</feature>
<keyword evidence="3" id="KW-0378">Hydrolase</keyword>
<dbReference type="GO" id="GO:0008138">
    <property type="term" value="F:protein tyrosine/serine/threonine phosphatase activity"/>
    <property type="evidence" value="ECO:0007669"/>
    <property type="project" value="InterPro"/>
</dbReference>
<proteinExistence type="inferred from homology"/>
<dbReference type="PIRSF" id="PIRSF000941">
    <property type="entry name" value="DUSP12"/>
    <property type="match status" value="1"/>
</dbReference>
<dbReference type="GO" id="GO:0004725">
    <property type="term" value="F:protein tyrosine phosphatase activity"/>
    <property type="evidence" value="ECO:0007669"/>
    <property type="project" value="UniProtKB-EC"/>
</dbReference>
<dbReference type="PANTHER" id="PTHR45848">
    <property type="entry name" value="DUAL SPECIFICITY PROTEIN PHOSPHATASE 12 FAMILY MEMBER"/>
    <property type="match status" value="1"/>
</dbReference>
<evidence type="ECO:0000313" key="8">
    <source>
        <dbReference type="EMBL" id="CAG9315746.1"/>
    </source>
</evidence>
<evidence type="ECO:0000259" key="6">
    <source>
        <dbReference type="PROSITE" id="PS50054"/>
    </source>
</evidence>
<dbReference type="InterPro" id="IPR029021">
    <property type="entry name" value="Prot-tyrosine_phosphatase-like"/>
</dbReference>
<dbReference type="InterPro" id="IPR016278">
    <property type="entry name" value="DUSP12"/>
</dbReference>
<keyword evidence="9" id="KW-1185">Reference proteome</keyword>
<comment type="similarity">
    <text evidence="1">Belongs to the protein-tyrosine phosphatase family. Non-receptor class dual specificity subfamily.</text>
</comment>
<evidence type="ECO:0000256" key="2">
    <source>
        <dbReference type="ARBA" id="ARBA00013064"/>
    </source>
</evidence>
<dbReference type="SUPFAM" id="SSF52799">
    <property type="entry name" value="(Phosphotyrosine protein) phosphatases II"/>
    <property type="match status" value="1"/>
</dbReference>
<dbReference type="InterPro" id="IPR016130">
    <property type="entry name" value="Tyr_Pase_AS"/>
</dbReference>
<comment type="caution">
    <text evidence="8">The sequence shown here is derived from an EMBL/GenBank/DDBJ whole genome shotgun (WGS) entry which is preliminary data.</text>
</comment>
<dbReference type="EC" id="3.1.3.48" evidence="2"/>
<gene>
    <name evidence="8" type="ORF">BSTOLATCC_MIC14496</name>
</gene>